<comment type="catalytic activity">
    <reaction evidence="10">
        <text>tRNA(Leu) + L-leucine + ATP = L-leucyl-tRNA(Leu) + AMP + diphosphate</text>
        <dbReference type="Rhea" id="RHEA:11688"/>
        <dbReference type="Rhea" id="RHEA-COMP:9613"/>
        <dbReference type="Rhea" id="RHEA-COMP:9622"/>
        <dbReference type="ChEBI" id="CHEBI:30616"/>
        <dbReference type="ChEBI" id="CHEBI:33019"/>
        <dbReference type="ChEBI" id="CHEBI:57427"/>
        <dbReference type="ChEBI" id="CHEBI:78442"/>
        <dbReference type="ChEBI" id="CHEBI:78494"/>
        <dbReference type="ChEBI" id="CHEBI:456215"/>
        <dbReference type="EC" id="6.1.1.4"/>
    </reaction>
</comment>
<evidence type="ECO:0000256" key="10">
    <source>
        <dbReference type="ARBA" id="ARBA00047469"/>
    </source>
</evidence>
<dbReference type="PROSITE" id="PS00178">
    <property type="entry name" value="AA_TRNA_LIGASE_I"/>
    <property type="match status" value="1"/>
</dbReference>
<protein>
    <recommendedName>
        <fullName evidence="2">leucine--tRNA ligase</fullName>
        <ecNumber evidence="2">6.1.1.4</ecNumber>
    </recommendedName>
    <alternativeName>
        <fullName evidence="9">Leucyl-tRNA synthetase</fullName>
    </alternativeName>
</protein>
<keyword evidence="8 11" id="KW-0030">Aminoacyl-tRNA synthetase</keyword>
<dbReference type="InterPro" id="IPR014729">
    <property type="entry name" value="Rossmann-like_a/b/a_fold"/>
</dbReference>
<dbReference type="PATRIC" id="fig|1264554.4.peg.252"/>
<evidence type="ECO:0000256" key="6">
    <source>
        <dbReference type="ARBA" id="ARBA00022840"/>
    </source>
</evidence>
<keyword evidence="6 11" id="KW-0067">ATP-binding</keyword>
<comment type="similarity">
    <text evidence="1 11">Belongs to the class-I aminoacyl-tRNA synthetase family.</text>
</comment>
<dbReference type="RefSeq" id="WP_046096740.1">
    <property type="nucleotide sequence ID" value="NZ_JZXN01000011.1"/>
</dbReference>
<dbReference type="AlphaFoldDB" id="A0A0F5H193"/>
<gene>
    <name evidence="14" type="primary">leuS</name>
    <name evidence="14" type="ORF">MMELEA_02960</name>
</gene>
<dbReference type="FunFam" id="1.10.730.10:FF:000002">
    <property type="entry name" value="Leucine--tRNA ligase"/>
    <property type="match status" value="1"/>
</dbReference>
<dbReference type="GO" id="GO:0005524">
    <property type="term" value="F:ATP binding"/>
    <property type="evidence" value="ECO:0007669"/>
    <property type="project" value="UniProtKB-KW"/>
</dbReference>
<feature type="domain" description="Methionyl/Leucyl tRNA synthetase" evidence="13">
    <location>
        <begin position="35"/>
        <end position="181"/>
    </location>
</feature>
<evidence type="ECO:0000313" key="14">
    <source>
        <dbReference type="EMBL" id="KKB26983.1"/>
    </source>
</evidence>
<dbReference type="GO" id="GO:0006429">
    <property type="term" value="P:leucyl-tRNA aminoacylation"/>
    <property type="evidence" value="ECO:0007669"/>
    <property type="project" value="InterPro"/>
</dbReference>
<keyword evidence="4 11" id="KW-0436">Ligase</keyword>
<dbReference type="GO" id="GO:0004823">
    <property type="term" value="F:leucine-tRNA ligase activity"/>
    <property type="evidence" value="ECO:0007669"/>
    <property type="project" value="UniProtKB-EC"/>
</dbReference>
<reference evidence="14 15" key="1">
    <citation type="submission" date="2015-03" db="EMBL/GenBank/DDBJ databases">
        <title>Genome sequence of Mycoplasma meleagridis strain ATCC 25294.</title>
        <authorList>
            <person name="Yacoub E."/>
            <person name="Blanchard A."/>
            <person name="Sirand-Pugnet P."/>
            <person name="Mardassi B.B.A."/>
        </authorList>
    </citation>
    <scope>NUCLEOTIDE SEQUENCE [LARGE SCALE GENOMIC DNA]</scope>
    <source>
        <strain evidence="14 15">ATCC 25294</strain>
    </source>
</reference>
<proteinExistence type="inferred from homology"/>
<dbReference type="GO" id="GO:0005829">
    <property type="term" value="C:cytosol"/>
    <property type="evidence" value="ECO:0007669"/>
    <property type="project" value="TreeGrafter"/>
</dbReference>
<dbReference type="OrthoDB" id="9810365at2"/>
<evidence type="ECO:0000256" key="5">
    <source>
        <dbReference type="ARBA" id="ARBA00022741"/>
    </source>
</evidence>
<dbReference type="PANTHER" id="PTHR43740:SF2">
    <property type="entry name" value="LEUCINE--TRNA LIGASE, MITOCHONDRIAL"/>
    <property type="match status" value="1"/>
</dbReference>
<dbReference type="Pfam" id="PF00133">
    <property type="entry name" value="tRNA-synt_1"/>
    <property type="match status" value="1"/>
</dbReference>
<dbReference type="Gene3D" id="3.40.50.620">
    <property type="entry name" value="HUPs"/>
    <property type="match status" value="2"/>
</dbReference>
<dbReference type="InterPro" id="IPR002302">
    <property type="entry name" value="Leu-tRNA-ligase"/>
</dbReference>
<evidence type="ECO:0000256" key="11">
    <source>
        <dbReference type="RuleBase" id="RU363035"/>
    </source>
</evidence>
<dbReference type="Proteomes" id="UP000033750">
    <property type="component" value="Unassembled WGS sequence"/>
</dbReference>
<evidence type="ECO:0000256" key="7">
    <source>
        <dbReference type="ARBA" id="ARBA00022917"/>
    </source>
</evidence>
<dbReference type="InterPro" id="IPR015413">
    <property type="entry name" value="Methionyl/Leucyl_tRNA_Synth"/>
</dbReference>
<name>A0A0F5H193_9BACT</name>
<dbReference type="Pfam" id="PF09334">
    <property type="entry name" value="tRNA-synt_1g"/>
    <property type="match status" value="1"/>
</dbReference>
<comment type="caution">
    <text evidence="14">The sequence shown here is derived from an EMBL/GenBank/DDBJ whole genome shotgun (WGS) entry which is preliminary data.</text>
</comment>
<evidence type="ECO:0000256" key="1">
    <source>
        <dbReference type="ARBA" id="ARBA00005594"/>
    </source>
</evidence>
<evidence type="ECO:0000313" key="15">
    <source>
        <dbReference type="Proteomes" id="UP000033750"/>
    </source>
</evidence>
<keyword evidence="7 11" id="KW-0648">Protein biosynthesis</keyword>
<dbReference type="Gene3D" id="1.10.730.10">
    <property type="entry name" value="Isoleucyl-tRNA Synthetase, Domain 1"/>
    <property type="match status" value="2"/>
</dbReference>
<dbReference type="CDD" id="cd00812">
    <property type="entry name" value="LeuRS_core"/>
    <property type="match status" value="1"/>
</dbReference>
<dbReference type="PRINTS" id="PR00985">
    <property type="entry name" value="TRNASYNTHLEU"/>
</dbReference>
<dbReference type="PANTHER" id="PTHR43740">
    <property type="entry name" value="LEUCYL-TRNA SYNTHETASE"/>
    <property type="match status" value="1"/>
</dbReference>
<evidence type="ECO:0000256" key="8">
    <source>
        <dbReference type="ARBA" id="ARBA00023146"/>
    </source>
</evidence>
<dbReference type="EC" id="6.1.1.4" evidence="2"/>
<evidence type="ECO:0000256" key="3">
    <source>
        <dbReference type="ARBA" id="ARBA00022490"/>
    </source>
</evidence>
<dbReference type="Gene3D" id="3.10.20.590">
    <property type="match status" value="1"/>
</dbReference>
<dbReference type="STRING" id="29561.MM26B8_02570"/>
<dbReference type="SUPFAM" id="SSF47323">
    <property type="entry name" value="Anticodon-binding domain of a subclass of class I aminoacyl-tRNA synthetases"/>
    <property type="match status" value="1"/>
</dbReference>
<organism evidence="14 15">
    <name type="scientific">Mycoplasmopsis meleagridis ATCC 25294</name>
    <dbReference type="NCBI Taxonomy" id="1264554"/>
    <lineage>
        <taxon>Bacteria</taxon>
        <taxon>Bacillati</taxon>
        <taxon>Mycoplasmatota</taxon>
        <taxon>Mycoplasmoidales</taxon>
        <taxon>Metamycoplasmataceae</taxon>
        <taxon>Mycoplasmopsis</taxon>
    </lineage>
</organism>
<keyword evidence="15" id="KW-1185">Reference proteome</keyword>
<accession>A0A0F5H193</accession>
<evidence type="ECO:0000259" key="12">
    <source>
        <dbReference type="Pfam" id="PF00133"/>
    </source>
</evidence>
<dbReference type="InterPro" id="IPR002300">
    <property type="entry name" value="aa-tRNA-synth_Ia"/>
</dbReference>
<dbReference type="SUPFAM" id="SSF52374">
    <property type="entry name" value="Nucleotidylyl transferase"/>
    <property type="match status" value="1"/>
</dbReference>
<keyword evidence="3" id="KW-0963">Cytoplasm</keyword>
<sequence>MQNYDHKNIENKWQEKWKKDNYFQPSNNLIIPKKYILSMFPYPSGNIHMGHVRNYVLGDIFSRYYIRKGFNVLHPFGWDAFGLPAENAAIKNQIHPRKWTYQNIDKMNESIKKLGISFAWDRLVITSDSDYTKFDQYIFVKMWEKKLIYRKESYLNWCEKDQTVLANEQVENGKCWRCGEKVIQKLMPQYNVKITNYAKELQDDLKKLKNHWPDNVLSMQKNWINYREGYTINFNLDIRGKLFSLKAFISSIDEINNCHFIAIGANNKLVKYLQDNNFLTNEENLLIDKINNNIKEKKFNEKLALKLPYNPFFKNNKYNLYITDFASTVQSDKVILVNINKLKSYQEFSAFNKIEFNELNYKIEEKDLVKDKEINLQDWGISRQRYWGAPIPMINCSKCGLVPEKIENLPILLPEKVIFNGQGNPILTNSNWLNIKCPYCHNNAQRESDTFDTFWQSSWYFARYTTPKEKRENNLFIREQIDYWREVDQYIGGVEHAILHLLYARFFTKVLADLDLINYREPFKNLLTQGMVLKDGSKMSKSKGNIVSPEEMIAKYGADSTRLFIIFAAPPEKDLEWSTAGIEGCYKFIKRLYDKSEYIIKNFNYQNFLENYNFKNLSLKQKNARKKLHQSFKKQENIFNSKTFAFNTLIAWAMEILNEYENINDKELISEFFYVILNILEPYIPHLTWELSSKYFESKNLREFIVDENALISDSIIYPISINGKLKTQISVSKEKNEKAYVLNEAKKAVFKYLENKIIVKEIFVPNKIINFVLK</sequence>
<dbReference type="InterPro" id="IPR001412">
    <property type="entry name" value="aa-tRNA-synth_I_CS"/>
</dbReference>
<dbReference type="EMBL" id="JZXN01000011">
    <property type="protein sequence ID" value="KKB26983.1"/>
    <property type="molecule type" value="Genomic_DNA"/>
</dbReference>
<evidence type="ECO:0000256" key="4">
    <source>
        <dbReference type="ARBA" id="ARBA00022598"/>
    </source>
</evidence>
<feature type="domain" description="Aminoacyl-tRNA synthetase class Ia" evidence="12">
    <location>
        <begin position="374"/>
        <end position="578"/>
    </location>
</feature>
<keyword evidence="5 11" id="KW-0547">Nucleotide-binding</keyword>
<evidence type="ECO:0000256" key="9">
    <source>
        <dbReference type="ARBA" id="ARBA00030520"/>
    </source>
</evidence>
<dbReference type="InterPro" id="IPR009080">
    <property type="entry name" value="tRNAsynth_Ia_anticodon-bd"/>
</dbReference>
<evidence type="ECO:0000259" key="13">
    <source>
        <dbReference type="Pfam" id="PF09334"/>
    </source>
</evidence>
<evidence type="ECO:0000256" key="2">
    <source>
        <dbReference type="ARBA" id="ARBA00013164"/>
    </source>
</evidence>